<gene>
    <name evidence="3" type="ORF">RT717_20060</name>
</gene>
<keyword evidence="1" id="KW-0520">NAD</keyword>
<organism evidence="3 4">
    <name type="scientific">Imperialibacter roseus</name>
    <dbReference type="NCBI Taxonomy" id="1324217"/>
    <lineage>
        <taxon>Bacteria</taxon>
        <taxon>Pseudomonadati</taxon>
        <taxon>Bacteroidota</taxon>
        <taxon>Cytophagia</taxon>
        <taxon>Cytophagales</taxon>
        <taxon>Flammeovirgaceae</taxon>
        <taxon>Imperialibacter</taxon>
    </lineage>
</organism>
<dbReference type="RefSeq" id="WP_317488138.1">
    <property type="nucleotide sequence ID" value="NZ_CP136051.1"/>
</dbReference>
<proteinExistence type="predicted"/>
<reference evidence="3 4" key="1">
    <citation type="journal article" date="2023" name="Microbiol. Resour. Announc.">
        <title>Complete Genome Sequence of Imperialibacter roseus strain P4T.</title>
        <authorList>
            <person name="Tizabi D.R."/>
            <person name="Bachvaroff T."/>
            <person name="Hill R.T."/>
        </authorList>
    </citation>
    <scope>NUCLEOTIDE SEQUENCE [LARGE SCALE GENOMIC DNA]</scope>
    <source>
        <strain evidence="3 4">P4T</strain>
    </source>
</reference>
<evidence type="ECO:0000313" key="3">
    <source>
        <dbReference type="EMBL" id="WOK05378.1"/>
    </source>
</evidence>
<dbReference type="Gene3D" id="3.40.50.720">
    <property type="entry name" value="NAD(P)-binding Rossmann-like Domain"/>
    <property type="match status" value="1"/>
</dbReference>
<evidence type="ECO:0000259" key="2">
    <source>
        <dbReference type="Pfam" id="PF01370"/>
    </source>
</evidence>
<dbReference type="Pfam" id="PF01370">
    <property type="entry name" value="Epimerase"/>
    <property type="match status" value="1"/>
</dbReference>
<dbReference type="Proteomes" id="UP001302349">
    <property type="component" value="Chromosome"/>
</dbReference>
<dbReference type="SUPFAM" id="SSF51735">
    <property type="entry name" value="NAD(P)-binding Rossmann-fold domains"/>
    <property type="match status" value="1"/>
</dbReference>
<accession>A0ABZ0ILQ3</accession>
<sequence length="335" mass="37651">MSKILVTGSAGFIGMHTAIRLAKEGFDVVGLDNLNTYYSVELKMARLRQQGLDTAQVMYNKEMTGTKGIGFIQLDLTDSEHIEALFEKHQFDYVIHLAAQAGVRYSIENPHAYIDSNVKGFLNILEASQRNKIKHLIYASSSSVYGMNDKVPFEEADTTETQMSLYAATKKANEAIAHSYAAVHKLPLTGLRFFTVYGPWGRPDMALFKFTKNILADKPIDVYNEGNLSRDFTYVDDIVEGIVQLVPKKPATALPYAIYNIGNGNPVKLMDFIACLEKELGRKAILNMMPMQPGDVEKTWASTEALKEAVGYKSNTHLAEGVKQFVKWYKRYYQE</sequence>
<dbReference type="EMBL" id="CP136051">
    <property type="protein sequence ID" value="WOK05378.1"/>
    <property type="molecule type" value="Genomic_DNA"/>
</dbReference>
<name>A0ABZ0ILQ3_9BACT</name>
<feature type="domain" description="NAD-dependent epimerase/dehydratase" evidence="2">
    <location>
        <begin position="4"/>
        <end position="262"/>
    </location>
</feature>
<evidence type="ECO:0000256" key="1">
    <source>
        <dbReference type="ARBA" id="ARBA00023027"/>
    </source>
</evidence>
<protein>
    <submittedName>
        <fullName evidence="3">NAD-dependent epimerase/dehydratase family protein</fullName>
    </submittedName>
</protein>
<dbReference type="InterPro" id="IPR036291">
    <property type="entry name" value="NAD(P)-bd_dom_sf"/>
</dbReference>
<dbReference type="PANTHER" id="PTHR43574">
    <property type="entry name" value="EPIMERASE-RELATED"/>
    <property type="match status" value="1"/>
</dbReference>
<keyword evidence="4" id="KW-1185">Reference proteome</keyword>
<dbReference type="InterPro" id="IPR001509">
    <property type="entry name" value="Epimerase_deHydtase"/>
</dbReference>
<evidence type="ECO:0000313" key="4">
    <source>
        <dbReference type="Proteomes" id="UP001302349"/>
    </source>
</evidence>
<dbReference type="PRINTS" id="PR01713">
    <property type="entry name" value="NUCEPIMERASE"/>
</dbReference>